<keyword evidence="2" id="KW-1003">Cell membrane</keyword>
<dbReference type="EMBL" id="BMJA01000006">
    <property type="protein sequence ID" value="GGA49693.1"/>
    <property type="molecule type" value="Genomic_DNA"/>
</dbReference>
<evidence type="ECO:0000256" key="3">
    <source>
        <dbReference type="ARBA" id="ARBA00022692"/>
    </source>
</evidence>
<comment type="subcellular location">
    <subcellularLocation>
        <location evidence="1">Cell inner membrane</location>
        <topology evidence="1">Multi-pass membrane protein</topology>
    </subcellularLocation>
</comment>
<keyword evidence="3 6" id="KW-0812">Transmembrane</keyword>
<dbReference type="Pfam" id="PF07690">
    <property type="entry name" value="MFS_1"/>
    <property type="match status" value="1"/>
</dbReference>
<dbReference type="InterPro" id="IPR036259">
    <property type="entry name" value="MFS_trans_sf"/>
</dbReference>
<feature type="domain" description="Major facilitator superfamily (MFS) profile" evidence="7">
    <location>
        <begin position="15"/>
        <end position="415"/>
    </location>
</feature>
<dbReference type="InterPro" id="IPR020846">
    <property type="entry name" value="MFS_dom"/>
</dbReference>
<keyword evidence="9" id="KW-1185">Reference proteome</keyword>
<feature type="transmembrane region" description="Helical" evidence="6">
    <location>
        <begin position="258"/>
        <end position="279"/>
    </location>
</feature>
<feature type="transmembrane region" description="Helical" evidence="6">
    <location>
        <begin position="175"/>
        <end position="196"/>
    </location>
</feature>
<reference evidence="9" key="1">
    <citation type="journal article" date="2019" name="Int. J. Syst. Evol. Microbiol.">
        <title>The Global Catalogue of Microorganisms (GCM) 10K type strain sequencing project: providing services to taxonomists for standard genome sequencing and annotation.</title>
        <authorList>
            <consortium name="The Broad Institute Genomics Platform"/>
            <consortium name="The Broad Institute Genome Sequencing Center for Infectious Disease"/>
            <person name="Wu L."/>
            <person name="Ma J."/>
        </authorList>
    </citation>
    <scope>NUCLEOTIDE SEQUENCE [LARGE SCALE GENOMIC DNA]</scope>
    <source>
        <strain evidence="9">CGMCC 1.15439</strain>
    </source>
</reference>
<feature type="transmembrane region" description="Helical" evidence="6">
    <location>
        <begin position="390"/>
        <end position="410"/>
    </location>
</feature>
<gene>
    <name evidence="8" type="ORF">GCM10010981_43700</name>
</gene>
<keyword evidence="5 6" id="KW-0472">Membrane</keyword>
<evidence type="ECO:0000256" key="2">
    <source>
        <dbReference type="ARBA" id="ARBA00022475"/>
    </source>
</evidence>
<feature type="transmembrane region" description="Helical" evidence="6">
    <location>
        <begin position="143"/>
        <end position="163"/>
    </location>
</feature>
<evidence type="ECO:0000256" key="1">
    <source>
        <dbReference type="ARBA" id="ARBA00004429"/>
    </source>
</evidence>
<accession>A0ABQ1GSS7</accession>
<dbReference type="InterPro" id="IPR050375">
    <property type="entry name" value="MFS_TsgA-like"/>
</dbReference>
<dbReference type="PANTHER" id="PTHR43702">
    <property type="entry name" value="L-FUCOSE-PROTON SYMPORTER"/>
    <property type="match status" value="1"/>
</dbReference>
<organism evidence="8 9">
    <name type="scientific">Dyella nitratireducens</name>
    <dbReference type="NCBI Taxonomy" id="1849580"/>
    <lineage>
        <taxon>Bacteria</taxon>
        <taxon>Pseudomonadati</taxon>
        <taxon>Pseudomonadota</taxon>
        <taxon>Gammaproteobacteria</taxon>
        <taxon>Lysobacterales</taxon>
        <taxon>Rhodanobacteraceae</taxon>
        <taxon>Dyella</taxon>
    </lineage>
</organism>
<protein>
    <submittedName>
        <fullName evidence="8">MFS transporter</fullName>
    </submittedName>
</protein>
<evidence type="ECO:0000313" key="9">
    <source>
        <dbReference type="Proteomes" id="UP000620046"/>
    </source>
</evidence>
<name>A0ABQ1GSS7_9GAMM</name>
<feature type="transmembrane region" description="Helical" evidence="6">
    <location>
        <begin position="107"/>
        <end position="131"/>
    </location>
</feature>
<feature type="transmembrane region" description="Helical" evidence="6">
    <location>
        <begin position="56"/>
        <end position="76"/>
    </location>
</feature>
<keyword evidence="4 6" id="KW-1133">Transmembrane helix</keyword>
<sequence length="429" mass="46785">MHFVTRQVAMNRFRMIAALALIYMVFAILLNSVGTVILQSIYTFGVDKPQASLLELFKDLPVAVTSFLVASFLPLLGYRRAMMIALGIVACACVLMPLYPSFHTTELLFTCVGVSFALTKVAVYSSIGLLTNDRSEHGRLTNTVEGLFMIGVLIAGWLFSAFVDHGKPANPSWLNVYWVLAVICVLVIALLATSRLDESAARTEETKSMHGSLLEMLHLFLRPLVYVFLASAFLYVLIEQSFSTWLPTFNNEILKLPNAMSIQMATILAGASAVGRLVAGQLLRRMRWYALLNICVLGMGLLVMLTLPLAHGVVARADIGWLNAPTAAYLIPLIGVLMAPIYPVINSVALSSLPKPAHAAMTGLIVIFSALGGTLGSRITAIVFSRFDGIHAFYFSLVPMLLILVTLFFFKRETDRAGTTTVSITLAGK</sequence>
<feature type="transmembrane region" description="Helical" evidence="6">
    <location>
        <begin position="291"/>
        <end position="314"/>
    </location>
</feature>
<dbReference type="SUPFAM" id="SSF103473">
    <property type="entry name" value="MFS general substrate transporter"/>
    <property type="match status" value="1"/>
</dbReference>
<dbReference type="Proteomes" id="UP000620046">
    <property type="component" value="Unassembled WGS sequence"/>
</dbReference>
<feature type="transmembrane region" description="Helical" evidence="6">
    <location>
        <begin position="83"/>
        <end position="101"/>
    </location>
</feature>
<evidence type="ECO:0000256" key="4">
    <source>
        <dbReference type="ARBA" id="ARBA00022989"/>
    </source>
</evidence>
<comment type="caution">
    <text evidence="8">The sequence shown here is derived from an EMBL/GenBank/DDBJ whole genome shotgun (WGS) entry which is preliminary data.</text>
</comment>
<evidence type="ECO:0000256" key="5">
    <source>
        <dbReference type="ARBA" id="ARBA00023136"/>
    </source>
</evidence>
<dbReference type="Gene3D" id="1.20.1250.20">
    <property type="entry name" value="MFS general substrate transporter like domains"/>
    <property type="match status" value="2"/>
</dbReference>
<feature type="transmembrane region" description="Helical" evidence="6">
    <location>
        <begin position="217"/>
        <end position="238"/>
    </location>
</feature>
<proteinExistence type="predicted"/>
<feature type="transmembrane region" description="Helical" evidence="6">
    <location>
        <begin position="326"/>
        <end position="345"/>
    </location>
</feature>
<dbReference type="PANTHER" id="PTHR43702:SF11">
    <property type="entry name" value="L-FUCOSE-PROTON SYMPORTER"/>
    <property type="match status" value="1"/>
</dbReference>
<feature type="transmembrane region" description="Helical" evidence="6">
    <location>
        <begin position="357"/>
        <end position="384"/>
    </location>
</feature>
<evidence type="ECO:0000256" key="6">
    <source>
        <dbReference type="SAM" id="Phobius"/>
    </source>
</evidence>
<feature type="transmembrane region" description="Helical" evidence="6">
    <location>
        <begin position="21"/>
        <end position="44"/>
    </location>
</feature>
<dbReference type="PROSITE" id="PS50850">
    <property type="entry name" value="MFS"/>
    <property type="match status" value="1"/>
</dbReference>
<dbReference type="InterPro" id="IPR011701">
    <property type="entry name" value="MFS"/>
</dbReference>
<evidence type="ECO:0000259" key="7">
    <source>
        <dbReference type="PROSITE" id="PS50850"/>
    </source>
</evidence>
<evidence type="ECO:0000313" key="8">
    <source>
        <dbReference type="EMBL" id="GGA49693.1"/>
    </source>
</evidence>